<proteinExistence type="inferred from homology"/>
<evidence type="ECO:0000256" key="5">
    <source>
        <dbReference type="ARBA" id="ARBA00022723"/>
    </source>
</evidence>
<comment type="similarity">
    <text evidence="3 9">Belongs to the class II aldolase/RraA-like family.</text>
</comment>
<reference evidence="11" key="1">
    <citation type="journal article" date="2019" name="Int. J. Syst. Evol. Microbiol.">
        <title>The Global Catalogue of Microorganisms (GCM) 10K type strain sequencing project: providing services to taxonomists for standard genome sequencing and annotation.</title>
        <authorList>
            <consortium name="The Broad Institute Genomics Platform"/>
            <consortium name="The Broad Institute Genome Sequencing Center for Infectious Disease"/>
            <person name="Wu L."/>
            <person name="Ma J."/>
        </authorList>
    </citation>
    <scope>NUCLEOTIDE SEQUENCE [LARGE SCALE GENOMIC DNA]</scope>
    <source>
        <strain evidence="11">TBRC 4489</strain>
    </source>
</reference>
<comment type="function">
    <text evidence="7 9">Catalyzes the aldol cleavage of 4-hydroxy-4-methyl-2-oxoglutarate (HMG) into 2 molecules of pyruvate. Also contains a secondary oxaloacetate (OAA) decarboxylase activity due to the common pyruvate enolate transition state formed following C-C bond cleavage in the retro-aldol and decarboxylation reactions.</text>
</comment>
<dbReference type="SUPFAM" id="SSF89562">
    <property type="entry name" value="RraA-like"/>
    <property type="match status" value="1"/>
</dbReference>
<dbReference type="InterPro" id="IPR005493">
    <property type="entry name" value="RraA/RraA-like"/>
</dbReference>
<evidence type="ECO:0000256" key="6">
    <source>
        <dbReference type="ARBA" id="ARBA00023239"/>
    </source>
</evidence>
<evidence type="ECO:0000256" key="9">
    <source>
        <dbReference type="RuleBase" id="RU004338"/>
    </source>
</evidence>
<comment type="subunit">
    <text evidence="4 9">Homotrimer.</text>
</comment>
<dbReference type="EC" id="4.1.3.17" evidence="9"/>
<protein>
    <recommendedName>
        <fullName evidence="9">4-hydroxy-4-methyl-2-oxoglutarate aldolase</fullName>
        <shortName evidence="9">HMG aldolase</shortName>
        <ecNumber evidence="9">4.1.1.112</ecNumber>
        <ecNumber evidence="9">4.1.3.17</ecNumber>
    </recommendedName>
    <alternativeName>
        <fullName evidence="9">Oxaloacetate decarboxylase</fullName>
    </alternativeName>
</protein>
<dbReference type="RefSeq" id="WP_377286588.1">
    <property type="nucleotide sequence ID" value="NZ_JBHSBM010000012.1"/>
</dbReference>
<dbReference type="Pfam" id="PF03737">
    <property type="entry name" value="RraA-like"/>
    <property type="match status" value="1"/>
</dbReference>
<dbReference type="NCBIfam" id="TIGR01935">
    <property type="entry name" value="NOT-MenG"/>
    <property type="match status" value="1"/>
</dbReference>
<evidence type="ECO:0000313" key="11">
    <source>
        <dbReference type="Proteomes" id="UP001595850"/>
    </source>
</evidence>
<dbReference type="PANTHER" id="PTHR33254">
    <property type="entry name" value="4-HYDROXY-4-METHYL-2-OXOGLUTARATE ALDOLASE 3-RELATED"/>
    <property type="match status" value="1"/>
</dbReference>
<evidence type="ECO:0000256" key="1">
    <source>
        <dbReference type="ARBA" id="ARBA00001342"/>
    </source>
</evidence>
<comment type="catalytic activity">
    <reaction evidence="1 9">
        <text>4-hydroxy-4-methyl-2-oxoglutarate = 2 pyruvate</text>
        <dbReference type="Rhea" id="RHEA:22748"/>
        <dbReference type="ChEBI" id="CHEBI:15361"/>
        <dbReference type="ChEBI" id="CHEBI:58276"/>
        <dbReference type="EC" id="4.1.3.17"/>
    </reaction>
</comment>
<keyword evidence="6 9" id="KW-0456">Lyase</keyword>
<comment type="caution">
    <text evidence="10">The sequence shown here is derived from an EMBL/GenBank/DDBJ whole genome shotgun (WGS) entry which is preliminary data.</text>
</comment>
<dbReference type="EC" id="4.1.1.112" evidence="9"/>
<dbReference type="PANTHER" id="PTHR33254:SF4">
    <property type="entry name" value="4-HYDROXY-4-METHYL-2-OXOGLUTARATE ALDOLASE 3-RELATED"/>
    <property type="match status" value="1"/>
</dbReference>
<dbReference type="NCBIfam" id="NF006875">
    <property type="entry name" value="PRK09372.1"/>
    <property type="match status" value="1"/>
</dbReference>
<evidence type="ECO:0000256" key="4">
    <source>
        <dbReference type="ARBA" id="ARBA00011233"/>
    </source>
</evidence>
<keyword evidence="5 9" id="KW-0479">Metal-binding</keyword>
<evidence type="ECO:0000256" key="8">
    <source>
        <dbReference type="ARBA" id="ARBA00047973"/>
    </source>
</evidence>
<keyword evidence="11" id="KW-1185">Reference proteome</keyword>
<dbReference type="CDD" id="cd16841">
    <property type="entry name" value="RraA_family"/>
    <property type="match status" value="1"/>
</dbReference>
<accession>A0ABV8I5M4</accession>
<comment type="cofactor">
    <cofactor evidence="2 9">
        <name>a divalent metal cation</name>
        <dbReference type="ChEBI" id="CHEBI:60240"/>
    </cofactor>
</comment>
<comment type="catalytic activity">
    <reaction evidence="8 9">
        <text>oxaloacetate + H(+) = pyruvate + CO2</text>
        <dbReference type="Rhea" id="RHEA:15641"/>
        <dbReference type="ChEBI" id="CHEBI:15361"/>
        <dbReference type="ChEBI" id="CHEBI:15378"/>
        <dbReference type="ChEBI" id="CHEBI:16452"/>
        <dbReference type="ChEBI" id="CHEBI:16526"/>
        <dbReference type="EC" id="4.1.1.112"/>
    </reaction>
</comment>
<evidence type="ECO:0000256" key="7">
    <source>
        <dbReference type="ARBA" id="ARBA00025046"/>
    </source>
</evidence>
<dbReference type="Gene3D" id="3.50.30.40">
    <property type="entry name" value="Ribonuclease E inhibitor RraA/RraA-like"/>
    <property type="match status" value="1"/>
</dbReference>
<dbReference type="EMBL" id="JBHSBM010000012">
    <property type="protein sequence ID" value="MFC4058317.1"/>
    <property type="molecule type" value="Genomic_DNA"/>
</dbReference>
<evidence type="ECO:0000256" key="2">
    <source>
        <dbReference type="ARBA" id="ARBA00001968"/>
    </source>
</evidence>
<dbReference type="Proteomes" id="UP001595850">
    <property type="component" value="Unassembled WGS sequence"/>
</dbReference>
<organism evidence="10 11">
    <name type="scientific">Planomonospora corallina</name>
    <dbReference type="NCBI Taxonomy" id="1806052"/>
    <lineage>
        <taxon>Bacteria</taxon>
        <taxon>Bacillati</taxon>
        <taxon>Actinomycetota</taxon>
        <taxon>Actinomycetes</taxon>
        <taxon>Streptosporangiales</taxon>
        <taxon>Streptosporangiaceae</taxon>
        <taxon>Planomonospora</taxon>
    </lineage>
</organism>
<evidence type="ECO:0000256" key="3">
    <source>
        <dbReference type="ARBA" id="ARBA00008621"/>
    </source>
</evidence>
<dbReference type="InterPro" id="IPR010203">
    <property type="entry name" value="RraA"/>
</dbReference>
<dbReference type="InterPro" id="IPR036704">
    <property type="entry name" value="RraA/RraA-like_sf"/>
</dbReference>
<gene>
    <name evidence="10" type="primary">rraA</name>
    <name evidence="10" type="ORF">ACFOWE_08430</name>
</gene>
<evidence type="ECO:0000313" key="10">
    <source>
        <dbReference type="EMBL" id="MFC4058317.1"/>
    </source>
</evidence>
<sequence length="158" mass="16246">MEFATADLVDAHGDILASCVTQFRSYGLRARFAGPIATIRCLEDNALVKKVLATPGEGRVLVVDGGGSLRSALMGDMIAASAVASGWSGVVVNGAVRDTVAFAGLDLGIKALGSNPRKSAKEGAGEVDVPVTFGEVVFTPGAWLYSDEDGIVVAPHEL</sequence>
<name>A0ABV8I5M4_9ACTN</name>